<reference evidence="3" key="1">
    <citation type="submission" date="2020-10" db="EMBL/GenBank/DDBJ databases">
        <title>Taxonomic study of unclassified bacteria belonging to the class Ktedonobacteria.</title>
        <authorList>
            <person name="Yabe S."/>
            <person name="Wang C.M."/>
            <person name="Zheng Y."/>
            <person name="Sakai Y."/>
            <person name="Cavaletti L."/>
            <person name="Monciardini P."/>
            <person name="Donadio S."/>
        </authorList>
    </citation>
    <scope>NUCLEOTIDE SEQUENCE</scope>
    <source>
        <strain evidence="3">ID150040</strain>
    </source>
</reference>
<feature type="domain" description="Bro-N" evidence="2">
    <location>
        <begin position="16"/>
        <end position="115"/>
    </location>
</feature>
<evidence type="ECO:0000256" key="1">
    <source>
        <dbReference type="SAM" id="MobiDB-lite"/>
    </source>
</evidence>
<dbReference type="Proteomes" id="UP000597444">
    <property type="component" value="Unassembled WGS sequence"/>
</dbReference>
<accession>A0A8J3N6N7</accession>
<gene>
    <name evidence="3" type="ORF">KSF_104220</name>
</gene>
<feature type="region of interest" description="Disordered" evidence="1">
    <location>
        <begin position="265"/>
        <end position="297"/>
    </location>
</feature>
<organism evidence="3 4">
    <name type="scientific">Reticulibacter mediterranei</name>
    <dbReference type="NCBI Taxonomy" id="2778369"/>
    <lineage>
        <taxon>Bacteria</taxon>
        <taxon>Bacillati</taxon>
        <taxon>Chloroflexota</taxon>
        <taxon>Ktedonobacteria</taxon>
        <taxon>Ktedonobacterales</taxon>
        <taxon>Reticulibacteraceae</taxon>
        <taxon>Reticulibacter</taxon>
    </lineage>
</organism>
<dbReference type="AlphaFoldDB" id="A0A8J3N6N7"/>
<protein>
    <submittedName>
        <fullName evidence="3">Phage antirepressor</fullName>
    </submittedName>
</protein>
<name>A0A8J3N6N7_9CHLR</name>
<evidence type="ECO:0000259" key="2">
    <source>
        <dbReference type="SMART" id="SM01040"/>
    </source>
</evidence>
<dbReference type="RefSeq" id="WP_220210893.1">
    <property type="nucleotide sequence ID" value="NZ_BNJK01000002.1"/>
</dbReference>
<keyword evidence="4" id="KW-1185">Reference proteome</keyword>
<dbReference type="EMBL" id="BNJK01000002">
    <property type="protein sequence ID" value="GHP00375.1"/>
    <property type="molecule type" value="Genomic_DNA"/>
</dbReference>
<proteinExistence type="predicted"/>
<evidence type="ECO:0000313" key="4">
    <source>
        <dbReference type="Proteomes" id="UP000597444"/>
    </source>
</evidence>
<sequence length="297" mass="34310">MTDEHLPQSLSPFHPDVRRLWHRNEWYYAIVDIIGFLTESKDPGAYWRNTKKRLAQDEGAQQTLDHLVQLKLKAQDGRFRLTDTGNRQTILRLMQSIPSPRAEPLRLWLAQVGEERFEEIEHPEIALERVKQTYRAKGYDEAWIEERIKNDLLRNELTDEWKERGAQEGVEFAVLTNEIHQGTFAISVQAHKKYKLLPSKTNLRDHMTPLELALTSLSEATAITLHRDRESLGFSQLRCDAVDAGEAGGEARLVIEKRIGKPVLSPQNFLGQSPKKQHQVQQAQQPSLFDETFHEHP</sequence>
<dbReference type="InterPro" id="IPR003497">
    <property type="entry name" value="BRO_N_domain"/>
</dbReference>
<dbReference type="SMART" id="SM01040">
    <property type="entry name" value="Bro-N"/>
    <property type="match status" value="1"/>
</dbReference>
<evidence type="ECO:0000313" key="3">
    <source>
        <dbReference type="EMBL" id="GHP00375.1"/>
    </source>
</evidence>
<comment type="caution">
    <text evidence="3">The sequence shown here is derived from an EMBL/GenBank/DDBJ whole genome shotgun (WGS) entry which is preliminary data.</text>
</comment>